<evidence type="ECO:0008006" key="3">
    <source>
        <dbReference type="Google" id="ProtNLM"/>
    </source>
</evidence>
<name>A0A2C7ABJ4_9PROT</name>
<evidence type="ECO:0000313" key="2">
    <source>
        <dbReference type="Proteomes" id="UP000223527"/>
    </source>
</evidence>
<gene>
    <name evidence="1" type="ORF">CR162_06470</name>
</gene>
<reference evidence="1 2" key="1">
    <citation type="submission" date="2017-10" db="EMBL/GenBank/DDBJ databases">
        <authorList>
            <person name="Banno H."/>
            <person name="Chua N.-H."/>
        </authorList>
    </citation>
    <scope>NUCLEOTIDE SEQUENCE [LARGE SCALE GENOMIC DNA]</scope>
    <source>
        <strain evidence="1 2">YW11</strain>
    </source>
</reference>
<proteinExistence type="predicted"/>
<dbReference type="InterPro" id="IPR009003">
    <property type="entry name" value="Peptidase_S1_PA"/>
</dbReference>
<comment type="caution">
    <text evidence="1">The sequence shown here is derived from an EMBL/GenBank/DDBJ whole genome shotgun (WGS) entry which is preliminary data.</text>
</comment>
<keyword evidence="2" id="KW-1185">Reference proteome</keyword>
<dbReference type="EMBL" id="PDNU01000007">
    <property type="protein sequence ID" value="PHK95770.1"/>
    <property type="molecule type" value="Genomic_DNA"/>
</dbReference>
<sequence length="225" mass="22397">MAGWGALLLLLAGCALPGQGPPPEALPLAGLRAGLGPDCLATGAATHLGRGRFLTAAHLVDGTQALLQGCAPGAGPPAIRFQGREHPAELLRAGQADLGPDAAPLGLGTVYVGGRDVALLRVAGLPAGAPSLPLCAGAPRAGQPVLVLTPRRRAASRIDGLRPEALALHGSYAEMPLRLEPGESGGAVVDAAGPCLLGLVSHRAEGGGARTRIVPAPVLRAFLGE</sequence>
<dbReference type="Proteomes" id="UP000223527">
    <property type="component" value="Unassembled WGS sequence"/>
</dbReference>
<dbReference type="Pfam" id="PF13365">
    <property type="entry name" value="Trypsin_2"/>
    <property type="match status" value="1"/>
</dbReference>
<evidence type="ECO:0000313" key="1">
    <source>
        <dbReference type="EMBL" id="PHK95770.1"/>
    </source>
</evidence>
<organism evidence="1 2">
    <name type="scientific">Teichococcus rhizosphaerae</name>
    <dbReference type="NCBI Taxonomy" id="1335062"/>
    <lineage>
        <taxon>Bacteria</taxon>
        <taxon>Pseudomonadati</taxon>
        <taxon>Pseudomonadota</taxon>
        <taxon>Alphaproteobacteria</taxon>
        <taxon>Acetobacterales</taxon>
        <taxon>Roseomonadaceae</taxon>
        <taxon>Roseomonas</taxon>
    </lineage>
</organism>
<accession>A0A2C7ABJ4</accession>
<dbReference type="RefSeq" id="WP_099094729.1">
    <property type="nucleotide sequence ID" value="NZ_PDNU01000007.1"/>
</dbReference>
<dbReference type="SUPFAM" id="SSF50494">
    <property type="entry name" value="Trypsin-like serine proteases"/>
    <property type="match status" value="1"/>
</dbReference>
<protein>
    <recommendedName>
        <fullName evidence="3">Serine protease</fullName>
    </recommendedName>
</protein>
<dbReference type="AlphaFoldDB" id="A0A2C7ABJ4"/>